<dbReference type="EMBL" id="CAFBLP010000073">
    <property type="protein sequence ID" value="CAB4886736.1"/>
    <property type="molecule type" value="Genomic_DNA"/>
</dbReference>
<proteinExistence type="predicted"/>
<gene>
    <name evidence="2" type="ORF">UFOPK3376_02372</name>
</gene>
<sequence>MAKSVLLALLLLAGLSAPVAFAQPMVQSGGVTSGPVVTSDKTEINPGEFVVLTIEGFTASFVTISVCGNEARRGSADCNMVASEGMRLSLDHTPTRSQIPVAAPPVGCPCVIRVSNRTNDEIAVVPITLIGHPDAPVVNGPTINNALAVSISARAASGGLLSGLRPSLGGPTTYEVTVTVKNRSTVALNQVRLSGSAGRSSTDSLAVLALDNPGEIAPGQTWQQIVSAVVPAPSFGSVEWRVAASGAGPTISATDITHHRPLLLLLLTMLLVVIVFMLAMRYRIRRRAGRGAVA</sequence>
<keyword evidence="1" id="KW-0472">Membrane</keyword>
<keyword evidence="1" id="KW-0812">Transmembrane</keyword>
<organism evidence="2">
    <name type="scientific">freshwater metagenome</name>
    <dbReference type="NCBI Taxonomy" id="449393"/>
    <lineage>
        <taxon>unclassified sequences</taxon>
        <taxon>metagenomes</taxon>
        <taxon>ecological metagenomes</taxon>
    </lineage>
</organism>
<evidence type="ECO:0000313" key="2">
    <source>
        <dbReference type="EMBL" id="CAB4886736.1"/>
    </source>
</evidence>
<keyword evidence="1" id="KW-1133">Transmembrane helix</keyword>
<reference evidence="2" key="1">
    <citation type="submission" date="2020-05" db="EMBL/GenBank/DDBJ databases">
        <authorList>
            <person name="Chiriac C."/>
            <person name="Salcher M."/>
            <person name="Ghai R."/>
            <person name="Kavagutti S V."/>
        </authorList>
    </citation>
    <scope>NUCLEOTIDE SEQUENCE</scope>
</reference>
<evidence type="ECO:0000256" key="1">
    <source>
        <dbReference type="SAM" id="Phobius"/>
    </source>
</evidence>
<protein>
    <submittedName>
        <fullName evidence="2">Unannotated protein</fullName>
    </submittedName>
</protein>
<accession>A0A6J7EUA6</accession>
<name>A0A6J7EUA6_9ZZZZ</name>
<dbReference type="AlphaFoldDB" id="A0A6J7EUA6"/>
<feature type="transmembrane region" description="Helical" evidence="1">
    <location>
        <begin position="262"/>
        <end position="280"/>
    </location>
</feature>